<dbReference type="Proteomes" id="UP000018296">
    <property type="component" value="Unassembled WGS sequence"/>
</dbReference>
<sequence>MPDMFSNGTPEVNEFRKKIASFGKQIASEHGDKDFPDWLNFKVGICTIEGIPYDLNRDYYLGRFCPKSGSVGGYE</sequence>
<evidence type="ECO:0000313" key="2">
    <source>
        <dbReference type="Proteomes" id="UP000018296"/>
    </source>
</evidence>
<organism evidence="1 2">
    <name type="scientific">Sporolactobacillus laevolacticus DSM 442</name>
    <dbReference type="NCBI Taxonomy" id="1395513"/>
    <lineage>
        <taxon>Bacteria</taxon>
        <taxon>Bacillati</taxon>
        <taxon>Bacillota</taxon>
        <taxon>Bacilli</taxon>
        <taxon>Bacillales</taxon>
        <taxon>Sporolactobacillaceae</taxon>
        <taxon>Sporolactobacillus</taxon>
    </lineage>
</organism>
<dbReference type="STRING" id="1395513.P343_12860"/>
<dbReference type="OrthoDB" id="9802848at2"/>
<proteinExistence type="predicted"/>
<dbReference type="AlphaFoldDB" id="V6IVW1"/>
<reference evidence="1 2" key="1">
    <citation type="journal article" date="2013" name="Genome Announc.">
        <title>Genome Sequence of Sporolactobacillus laevolacticus DSM442, an Efficient Polymer-Grade D-Lactate Producer from Agricultural Waste Cottonseed as a Nitrogen Source.</title>
        <authorList>
            <person name="Wang H."/>
            <person name="Wang L."/>
            <person name="Ju J."/>
            <person name="Yu B."/>
            <person name="Ma Y."/>
        </authorList>
    </citation>
    <scope>NUCLEOTIDE SEQUENCE [LARGE SCALE GENOMIC DNA]</scope>
    <source>
        <strain evidence="1 2">DSM 442</strain>
    </source>
</reference>
<accession>V6IVW1</accession>
<dbReference type="EMBL" id="AWTC01000013">
    <property type="protein sequence ID" value="EST11285.1"/>
    <property type="molecule type" value="Genomic_DNA"/>
</dbReference>
<dbReference type="RefSeq" id="WP_023510812.1">
    <property type="nucleotide sequence ID" value="NZ_AWTC01000013.1"/>
</dbReference>
<keyword evidence="2" id="KW-1185">Reference proteome</keyword>
<comment type="caution">
    <text evidence="1">The sequence shown here is derived from an EMBL/GenBank/DDBJ whole genome shotgun (WGS) entry which is preliminary data.</text>
</comment>
<gene>
    <name evidence="1" type="ORF">P343_12860</name>
</gene>
<name>V6IVW1_9BACL</name>
<dbReference type="PATRIC" id="fig|1395513.3.peg.2608"/>
<protein>
    <submittedName>
        <fullName evidence="1">Uncharacterized protein</fullName>
    </submittedName>
</protein>
<evidence type="ECO:0000313" key="1">
    <source>
        <dbReference type="EMBL" id="EST11285.1"/>
    </source>
</evidence>